<accession>A0A9W7YJV0</accession>
<evidence type="ECO:0000313" key="7">
    <source>
        <dbReference type="Proteomes" id="UP001143981"/>
    </source>
</evidence>
<evidence type="ECO:0000256" key="2">
    <source>
        <dbReference type="ARBA" id="ARBA00010901"/>
    </source>
</evidence>
<evidence type="ECO:0000256" key="1">
    <source>
        <dbReference type="ARBA" id="ARBA00004173"/>
    </source>
</evidence>
<keyword evidence="3" id="KW-0496">Mitochondrion</keyword>
<evidence type="ECO:0000256" key="4">
    <source>
        <dbReference type="RuleBase" id="RU368087"/>
    </source>
</evidence>
<comment type="caution">
    <text evidence="6">The sequence shown here is derived from an EMBL/GenBank/DDBJ whole genome shotgun (WGS) entry which is preliminary data.</text>
</comment>
<sequence length="79" mass="9221">MLRTIFARQARRALPTRTAMLQSRTYVDKFQERETASENKYIHDKEKAQLEALRAKLAKAAKEVDELEAEINKRAESKK</sequence>
<proteinExistence type="inferred from homology"/>
<evidence type="ECO:0000256" key="5">
    <source>
        <dbReference type="SAM" id="Coils"/>
    </source>
</evidence>
<gene>
    <name evidence="6" type="ORF">LPJ61_000335</name>
</gene>
<name>A0A9W7YJV0_9FUNG</name>
<feature type="coiled-coil region" evidence="5">
    <location>
        <begin position="43"/>
        <end position="77"/>
    </location>
</feature>
<dbReference type="OrthoDB" id="5532350at2759"/>
<keyword evidence="7" id="KW-1185">Reference proteome</keyword>
<evidence type="ECO:0000313" key="6">
    <source>
        <dbReference type="EMBL" id="KAJ1735829.1"/>
    </source>
</evidence>
<comment type="subcellular location">
    <subcellularLocation>
        <location evidence="1">Mitochondrion</location>
    </subcellularLocation>
</comment>
<evidence type="ECO:0000256" key="3">
    <source>
        <dbReference type="ARBA" id="ARBA00023128"/>
    </source>
</evidence>
<comment type="function">
    <text evidence="4">Inhibits the enzyme activity of ATPase.</text>
</comment>
<protein>
    <recommendedName>
        <fullName evidence="4">ATPase inhibitor, mitochondrial</fullName>
    </recommendedName>
</protein>
<dbReference type="AlphaFoldDB" id="A0A9W7YJV0"/>
<reference evidence="6" key="1">
    <citation type="submission" date="2022-07" db="EMBL/GenBank/DDBJ databases">
        <title>Phylogenomic reconstructions and comparative analyses of Kickxellomycotina fungi.</title>
        <authorList>
            <person name="Reynolds N.K."/>
            <person name="Stajich J.E."/>
            <person name="Barry K."/>
            <person name="Grigoriev I.V."/>
            <person name="Crous P."/>
            <person name="Smith M.E."/>
        </authorList>
    </citation>
    <scope>NUCLEOTIDE SEQUENCE</scope>
    <source>
        <strain evidence="6">BCRC 34381</strain>
    </source>
</reference>
<dbReference type="GO" id="GO:0042030">
    <property type="term" value="F:ATPase inhibitor activity"/>
    <property type="evidence" value="ECO:0007669"/>
    <property type="project" value="InterPro"/>
</dbReference>
<dbReference type="Pfam" id="PF04568">
    <property type="entry name" value="IATP"/>
    <property type="match status" value="1"/>
</dbReference>
<dbReference type="Proteomes" id="UP001143981">
    <property type="component" value="Unassembled WGS sequence"/>
</dbReference>
<dbReference type="Gene3D" id="1.20.5.500">
    <property type="entry name" value="Single helix bin"/>
    <property type="match status" value="1"/>
</dbReference>
<organism evidence="6 7">
    <name type="scientific">Coemansia biformis</name>
    <dbReference type="NCBI Taxonomy" id="1286918"/>
    <lineage>
        <taxon>Eukaryota</taxon>
        <taxon>Fungi</taxon>
        <taxon>Fungi incertae sedis</taxon>
        <taxon>Zoopagomycota</taxon>
        <taxon>Kickxellomycotina</taxon>
        <taxon>Kickxellomycetes</taxon>
        <taxon>Kickxellales</taxon>
        <taxon>Kickxellaceae</taxon>
        <taxon>Coemansia</taxon>
    </lineage>
</organism>
<comment type="similarity">
    <text evidence="2 4">Belongs to the ATPase inhibitor family.</text>
</comment>
<dbReference type="GO" id="GO:0005739">
    <property type="term" value="C:mitochondrion"/>
    <property type="evidence" value="ECO:0007669"/>
    <property type="project" value="UniProtKB-SubCell"/>
</dbReference>
<dbReference type="InterPro" id="IPR007648">
    <property type="entry name" value="ATPase_inhibitor_mt"/>
</dbReference>
<dbReference type="EMBL" id="JANBOI010000010">
    <property type="protein sequence ID" value="KAJ1735829.1"/>
    <property type="molecule type" value="Genomic_DNA"/>
</dbReference>
<keyword evidence="5" id="KW-0175">Coiled coil</keyword>